<dbReference type="OrthoDB" id="420195at2759"/>
<evidence type="ECO:0000256" key="2">
    <source>
        <dbReference type="ARBA" id="ARBA00022803"/>
    </source>
</evidence>
<evidence type="ECO:0000256" key="3">
    <source>
        <dbReference type="SAM" id="MobiDB-lite"/>
    </source>
</evidence>
<dbReference type="SUPFAM" id="SSF48452">
    <property type="entry name" value="TPR-like"/>
    <property type="match status" value="1"/>
</dbReference>
<gene>
    <name evidence="5" type="ORF">M427DRAFT_41229</name>
</gene>
<reference evidence="5 6" key="1">
    <citation type="journal article" date="2015" name="Genome Biol. Evol.">
        <title>Phylogenomic analyses indicate that early fungi evolved digesting cell walls of algal ancestors of land plants.</title>
        <authorList>
            <person name="Chang Y."/>
            <person name="Wang S."/>
            <person name="Sekimoto S."/>
            <person name="Aerts A.L."/>
            <person name="Choi C."/>
            <person name="Clum A."/>
            <person name="LaButti K.M."/>
            <person name="Lindquist E.A."/>
            <person name="Yee Ngan C."/>
            <person name="Ohm R.A."/>
            <person name="Salamov A.A."/>
            <person name="Grigoriev I.V."/>
            <person name="Spatafora J.W."/>
            <person name="Berbee M.L."/>
        </authorList>
    </citation>
    <scope>NUCLEOTIDE SEQUENCE [LARGE SCALE GENOMIC DNA]</scope>
    <source>
        <strain evidence="5 6">JEL478</strain>
    </source>
</reference>
<dbReference type="InterPro" id="IPR044059">
    <property type="entry name" value="Csn1/TTC4_wheel"/>
</dbReference>
<dbReference type="Proteomes" id="UP000070544">
    <property type="component" value="Unassembled WGS sequence"/>
</dbReference>
<dbReference type="GO" id="GO:0005634">
    <property type="term" value="C:nucleus"/>
    <property type="evidence" value="ECO:0007669"/>
    <property type="project" value="TreeGrafter"/>
</dbReference>
<keyword evidence="6" id="KW-1185">Reference proteome</keyword>
<keyword evidence="1" id="KW-0677">Repeat</keyword>
<dbReference type="GO" id="GO:0006457">
    <property type="term" value="P:protein folding"/>
    <property type="evidence" value="ECO:0007669"/>
    <property type="project" value="TreeGrafter"/>
</dbReference>
<feature type="region of interest" description="Disordered" evidence="3">
    <location>
        <begin position="301"/>
        <end position="327"/>
    </location>
</feature>
<dbReference type="PANTHER" id="PTHR46035">
    <property type="entry name" value="TETRATRICOPEPTIDE REPEAT PROTEIN 4"/>
    <property type="match status" value="1"/>
</dbReference>
<dbReference type="GO" id="GO:0030544">
    <property type="term" value="F:Hsp70 protein binding"/>
    <property type="evidence" value="ECO:0007669"/>
    <property type="project" value="TreeGrafter"/>
</dbReference>
<accession>A0A139AUM0</accession>
<dbReference type="OMA" id="HWAINRY"/>
<dbReference type="Gene3D" id="1.25.40.10">
    <property type="entry name" value="Tetratricopeptide repeat domain"/>
    <property type="match status" value="1"/>
</dbReference>
<protein>
    <recommendedName>
        <fullName evidence="4">Cns1/TTC4 wheel domain-containing protein</fullName>
    </recommendedName>
</protein>
<evidence type="ECO:0000256" key="1">
    <source>
        <dbReference type="ARBA" id="ARBA00022737"/>
    </source>
</evidence>
<name>A0A139AUM0_GONPJ</name>
<feature type="compositionally biased region" description="Pro residues" evidence="3">
    <location>
        <begin position="1"/>
        <end position="11"/>
    </location>
</feature>
<sequence length="462" mass="50340">MSSPHPPPHTPHTPARADADDDDFPFPVPKPDPSKANLSADEWVAELQQHPFFMTHLPSDTKSNSYVTALQEVLYDGTPDEIATNFKTQGNEAYRAGRSSYPDAITFYSKGIAASPTDSSLLSVLYANRAAVHLELGNHRSAAEDASRAVQADASNVKAWYRGARARLGLEDVVEAERLVEEGLKSTDRRGELSFAERIIEFRVCPWMSMTRNGREGGFWTLPPLPPSFGTSDTRALPTSTPKLDPANAPIITLRATIESKRADLLAAQRRREERERVENVRAQMVERALKDRGVCVLPSSASASASSDDSHSPAPDLPRPTLDTTTKPATLRLPVLFLYPEHAQTDLVQVASEHDALADHLDEVLAESPPWDSGGVYGAAKVDIWVQVPLDPPGASASGGSAWASDPSRTRIVRVGRDRTVGDVARTKGLVVWDGVLSVVVLPKKGKFTVAFLKAFKERVM</sequence>
<keyword evidence="2" id="KW-0802">TPR repeat</keyword>
<dbReference type="Pfam" id="PF18972">
    <property type="entry name" value="Wheel"/>
    <property type="match status" value="1"/>
</dbReference>
<dbReference type="CDD" id="cd21377">
    <property type="entry name" value="CTWD_Cns1-like"/>
    <property type="match status" value="1"/>
</dbReference>
<evidence type="ECO:0000313" key="6">
    <source>
        <dbReference type="Proteomes" id="UP000070544"/>
    </source>
</evidence>
<dbReference type="AlphaFoldDB" id="A0A139AUM0"/>
<dbReference type="EMBL" id="KQ965735">
    <property type="protein sequence ID" value="KXS20440.1"/>
    <property type="molecule type" value="Genomic_DNA"/>
</dbReference>
<dbReference type="PANTHER" id="PTHR46035:SF1">
    <property type="entry name" value="TETRATRICOPEPTIDE REPEAT PROTEIN 4"/>
    <property type="match status" value="1"/>
</dbReference>
<dbReference type="GO" id="GO:0005829">
    <property type="term" value="C:cytosol"/>
    <property type="evidence" value="ECO:0007669"/>
    <property type="project" value="TreeGrafter"/>
</dbReference>
<feature type="region of interest" description="Disordered" evidence="3">
    <location>
        <begin position="1"/>
        <end position="36"/>
    </location>
</feature>
<dbReference type="InterPro" id="IPR011990">
    <property type="entry name" value="TPR-like_helical_dom_sf"/>
</dbReference>
<proteinExistence type="predicted"/>
<organism evidence="5 6">
    <name type="scientific">Gonapodya prolifera (strain JEL478)</name>
    <name type="common">Monoblepharis prolifera</name>
    <dbReference type="NCBI Taxonomy" id="1344416"/>
    <lineage>
        <taxon>Eukaryota</taxon>
        <taxon>Fungi</taxon>
        <taxon>Fungi incertae sedis</taxon>
        <taxon>Chytridiomycota</taxon>
        <taxon>Chytridiomycota incertae sedis</taxon>
        <taxon>Monoblepharidomycetes</taxon>
        <taxon>Monoblepharidales</taxon>
        <taxon>Gonapodyaceae</taxon>
        <taxon>Gonapodya</taxon>
    </lineage>
</organism>
<evidence type="ECO:0000259" key="4">
    <source>
        <dbReference type="Pfam" id="PF18972"/>
    </source>
</evidence>
<evidence type="ECO:0000313" key="5">
    <source>
        <dbReference type="EMBL" id="KXS20440.1"/>
    </source>
</evidence>
<dbReference type="GO" id="GO:0051879">
    <property type="term" value="F:Hsp90 protein binding"/>
    <property type="evidence" value="ECO:0007669"/>
    <property type="project" value="InterPro"/>
</dbReference>
<feature type="domain" description="Cns1/TTC4 wheel" evidence="4">
    <location>
        <begin position="329"/>
        <end position="448"/>
    </location>
</feature>
<dbReference type="STRING" id="1344416.A0A139AUM0"/>